<accession>A0A811VHW3</accession>
<protein>
    <submittedName>
        <fullName evidence="1">(Mediterranean fruit fly) hypothetical protein</fullName>
    </submittedName>
</protein>
<sequence>MPIAEPPKMQNTKVTSESTCLCCVSFKFVRTYAGMHVRSNTCAFEWVLTRCNAENADADANTDADDNNTVALYYLQMVMLPCRTPVLVEDIFIKVELKRTKPWRNKNKRIK</sequence>
<evidence type="ECO:0000313" key="2">
    <source>
        <dbReference type="Proteomes" id="UP000606786"/>
    </source>
</evidence>
<evidence type="ECO:0000313" key="1">
    <source>
        <dbReference type="EMBL" id="CAD7014880.1"/>
    </source>
</evidence>
<proteinExistence type="predicted"/>
<name>A0A811VHW3_CERCA</name>
<gene>
    <name evidence="1" type="ORF">CCAP1982_LOCUS22844</name>
</gene>
<dbReference type="AlphaFoldDB" id="A0A811VHW3"/>
<reference evidence="1" key="1">
    <citation type="submission" date="2020-11" db="EMBL/GenBank/DDBJ databases">
        <authorList>
            <person name="Whitehead M."/>
        </authorList>
    </citation>
    <scope>NUCLEOTIDE SEQUENCE</scope>
    <source>
        <strain evidence="1">EGII</strain>
    </source>
</reference>
<dbReference type="EMBL" id="CAJHJT010000056">
    <property type="protein sequence ID" value="CAD7014880.1"/>
    <property type="molecule type" value="Genomic_DNA"/>
</dbReference>
<comment type="caution">
    <text evidence="1">The sequence shown here is derived from an EMBL/GenBank/DDBJ whole genome shotgun (WGS) entry which is preliminary data.</text>
</comment>
<organism evidence="1 2">
    <name type="scientific">Ceratitis capitata</name>
    <name type="common">Mediterranean fruit fly</name>
    <name type="synonym">Tephritis capitata</name>
    <dbReference type="NCBI Taxonomy" id="7213"/>
    <lineage>
        <taxon>Eukaryota</taxon>
        <taxon>Metazoa</taxon>
        <taxon>Ecdysozoa</taxon>
        <taxon>Arthropoda</taxon>
        <taxon>Hexapoda</taxon>
        <taxon>Insecta</taxon>
        <taxon>Pterygota</taxon>
        <taxon>Neoptera</taxon>
        <taxon>Endopterygota</taxon>
        <taxon>Diptera</taxon>
        <taxon>Brachycera</taxon>
        <taxon>Muscomorpha</taxon>
        <taxon>Tephritoidea</taxon>
        <taxon>Tephritidae</taxon>
        <taxon>Ceratitis</taxon>
        <taxon>Ceratitis</taxon>
    </lineage>
</organism>
<keyword evidence="2" id="KW-1185">Reference proteome</keyword>
<dbReference type="Proteomes" id="UP000606786">
    <property type="component" value="Unassembled WGS sequence"/>
</dbReference>